<feature type="domain" description="Class II aldolase/adducin N-terminal" evidence="7">
    <location>
        <begin position="9"/>
        <end position="167"/>
    </location>
</feature>
<dbReference type="PANTHER" id="PTHR22789:SF8">
    <property type="entry name" value="L-RIBULOSE-5-PHOSPHATE 4-EPIMERASE SGBE"/>
    <property type="match status" value="1"/>
</dbReference>
<evidence type="ECO:0000256" key="2">
    <source>
        <dbReference type="ARBA" id="ARBA00001947"/>
    </source>
</evidence>
<dbReference type="GO" id="GO:0016832">
    <property type="term" value="F:aldehyde-lyase activity"/>
    <property type="evidence" value="ECO:0007669"/>
    <property type="project" value="TreeGrafter"/>
</dbReference>
<evidence type="ECO:0000256" key="4">
    <source>
        <dbReference type="ARBA" id="ARBA00013186"/>
    </source>
</evidence>
<comment type="similarity">
    <text evidence="3">Belongs to the aldolase class II family. AraD/FucA subfamily.</text>
</comment>
<proteinExistence type="inferred from homology"/>
<evidence type="ECO:0000313" key="9">
    <source>
        <dbReference type="EMBL" id="WAK62639.1"/>
    </source>
</evidence>
<evidence type="ECO:0000256" key="3">
    <source>
        <dbReference type="ARBA" id="ARBA00010037"/>
    </source>
</evidence>
<dbReference type="EMBL" id="CP113440">
    <property type="protein sequence ID" value="WAK62639.1"/>
    <property type="molecule type" value="Genomic_DNA"/>
</dbReference>
<reference evidence="11" key="4">
    <citation type="submission" date="2023-07" db="EMBL/GenBank/DDBJ databases">
        <title>Streptococcus macedonicus and Acinetobacter baumannii: co-inhabitants of the cheese production environment.</title>
        <authorList>
            <person name="Johnson J."/>
            <person name="Curtin C."/>
            <person name="Waite-Cusic J."/>
        </authorList>
    </citation>
    <scope>NUCLEOTIDE SEQUENCE [LARGE SCALE GENOMIC DNA]</scope>
    <source>
        <strain evidence="11">E28</strain>
    </source>
</reference>
<dbReference type="InterPro" id="IPR001303">
    <property type="entry name" value="Aldolase_II/adducin_N"/>
</dbReference>
<dbReference type="Proteomes" id="UP001156410">
    <property type="component" value="Chromosome"/>
</dbReference>
<dbReference type="Pfam" id="PF00596">
    <property type="entry name" value="Aldolase_II"/>
    <property type="match status" value="1"/>
</dbReference>
<keyword evidence="6" id="KW-0862">Zinc</keyword>
<dbReference type="PANTHER" id="PTHR22789">
    <property type="entry name" value="FUCULOSE PHOSPHATE ALDOLASE"/>
    <property type="match status" value="1"/>
</dbReference>
<dbReference type="Gene3D" id="3.40.225.10">
    <property type="entry name" value="Class II aldolase/adducin N-terminal domain"/>
    <property type="match status" value="1"/>
</dbReference>
<dbReference type="InterPro" id="IPR050197">
    <property type="entry name" value="Aldolase_class_II_sugar_metab"/>
</dbReference>
<dbReference type="EMBL" id="JAPHJC010000062">
    <property type="protein sequence ID" value="MCW8678864.1"/>
    <property type="molecule type" value="Genomic_DNA"/>
</dbReference>
<evidence type="ECO:0000256" key="6">
    <source>
        <dbReference type="ARBA" id="ARBA00022833"/>
    </source>
</evidence>
<dbReference type="GO" id="GO:0019323">
    <property type="term" value="P:pentose catabolic process"/>
    <property type="evidence" value="ECO:0007669"/>
    <property type="project" value="TreeGrafter"/>
</dbReference>
<gene>
    <name evidence="9" type="ORF">OQG81_07860</name>
    <name evidence="8" type="ORF">OQH01_10355</name>
</gene>
<evidence type="ECO:0000313" key="8">
    <source>
        <dbReference type="EMBL" id="MCW8678864.1"/>
    </source>
</evidence>
<name>A0AA47FAV6_STRMC</name>
<comment type="cofactor">
    <cofactor evidence="2">
        <name>Zn(2+)</name>
        <dbReference type="ChEBI" id="CHEBI:29105"/>
    </cofactor>
</comment>
<evidence type="ECO:0000256" key="1">
    <source>
        <dbReference type="ARBA" id="ARBA00001726"/>
    </source>
</evidence>
<evidence type="ECO:0000256" key="5">
    <source>
        <dbReference type="ARBA" id="ARBA00022723"/>
    </source>
</evidence>
<reference evidence="11" key="1">
    <citation type="submission" date="2022-11" db="EMBL/GenBank/DDBJ databases">
        <title>Streptococcus macedonicus and Acinetobacter baumannii: co-inhabitants of the cheese production environment.</title>
        <authorList>
            <person name="Johnson J."/>
            <person name="Curtin C."/>
            <person name="Waite-Cusic J."/>
        </authorList>
    </citation>
    <scope>NUCLEOTIDE SEQUENCE [LARGE SCALE GENOMIC DNA]</scope>
    <source>
        <strain evidence="11">E28</strain>
    </source>
</reference>
<reference evidence="8" key="5">
    <citation type="submission" date="2024-05" db="EMBL/GenBank/DDBJ databases">
        <title>Streptococcus macedonicus and Acinetobacter baumannii: co-inhabitants of the cheese production environment.</title>
        <authorList>
            <person name="Johnson J."/>
            <person name="Curtin C."/>
            <person name="Waite-Cusic J."/>
        </authorList>
    </citation>
    <scope>NUCLEOTIDE SEQUENCE</scope>
    <source>
        <strain evidence="8">E28</strain>
    </source>
</reference>
<dbReference type="RefSeq" id="WP_265644235.1">
    <property type="nucleotide sequence ID" value="NZ_CP113440.1"/>
</dbReference>
<evidence type="ECO:0000313" key="10">
    <source>
        <dbReference type="Proteomes" id="UP001156410"/>
    </source>
</evidence>
<dbReference type="AlphaFoldDB" id="A0AA47FAV6"/>
<dbReference type="InterPro" id="IPR036409">
    <property type="entry name" value="Aldolase_II/adducin_N_sf"/>
</dbReference>
<reference evidence="9" key="3">
    <citation type="submission" date="2022-11" db="EMBL/GenBank/DDBJ databases">
        <authorList>
            <person name="Johnson J.D."/>
        </authorList>
    </citation>
    <scope>NUCLEOTIDE SEQUENCE</scope>
    <source>
        <strain evidence="8">E28</strain>
        <strain evidence="9">E37</strain>
    </source>
</reference>
<keyword evidence="11" id="KW-1185">Reference proteome</keyword>
<dbReference type="GO" id="GO:0008742">
    <property type="term" value="F:L-ribulose-phosphate 4-epimerase activity"/>
    <property type="evidence" value="ECO:0007669"/>
    <property type="project" value="UniProtKB-EC"/>
</dbReference>
<organism evidence="9 10">
    <name type="scientific">Streptococcus macedonicus</name>
    <name type="common">Streptococcus gallolyticus macedonicus</name>
    <dbReference type="NCBI Taxonomy" id="59310"/>
    <lineage>
        <taxon>Bacteria</taxon>
        <taxon>Bacillati</taxon>
        <taxon>Bacillota</taxon>
        <taxon>Bacilli</taxon>
        <taxon>Lactobacillales</taxon>
        <taxon>Streptococcaceae</taxon>
        <taxon>Streptococcus</taxon>
    </lineage>
</organism>
<reference evidence="9" key="2">
    <citation type="submission" date="2022-11" db="EMBL/GenBank/DDBJ databases">
        <title>Streptococcus macedonicus and Acinetobacter baumannii: co-inhabitants of the cheese production environment.</title>
        <authorList>
            <person name="Johnson J."/>
        </authorList>
    </citation>
    <scope>NUCLEOTIDE SEQUENCE</scope>
    <source>
        <strain evidence="9">E37</strain>
    </source>
</reference>
<comment type="catalytic activity">
    <reaction evidence="1">
        <text>L-ribulose 5-phosphate = D-xylulose 5-phosphate</text>
        <dbReference type="Rhea" id="RHEA:22368"/>
        <dbReference type="ChEBI" id="CHEBI:57737"/>
        <dbReference type="ChEBI" id="CHEBI:58226"/>
        <dbReference type="EC" id="5.1.3.4"/>
    </reaction>
</comment>
<accession>A0AA47FAV6</accession>
<dbReference type="SMART" id="SM01007">
    <property type="entry name" value="Aldolase_II"/>
    <property type="match status" value="1"/>
</dbReference>
<dbReference type="GO" id="GO:0005829">
    <property type="term" value="C:cytosol"/>
    <property type="evidence" value="ECO:0007669"/>
    <property type="project" value="TreeGrafter"/>
</dbReference>
<dbReference type="GO" id="GO:0046872">
    <property type="term" value="F:metal ion binding"/>
    <property type="evidence" value="ECO:0007669"/>
    <property type="project" value="UniProtKB-KW"/>
</dbReference>
<keyword evidence="5" id="KW-0479">Metal-binding</keyword>
<evidence type="ECO:0000259" key="7">
    <source>
        <dbReference type="SMART" id="SM01007"/>
    </source>
</evidence>
<evidence type="ECO:0000313" key="11">
    <source>
        <dbReference type="Proteomes" id="UP001209889"/>
    </source>
</evidence>
<dbReference type="EC" id="5.1.3.4" evidence="4"/>
<dbReference type="SUPFAM" id="SSF53639">
    <property type="entry name" value="AraD/HMP-PK domain-like"/>
    <property type="match status" value="1"/>
</dbReference>
<dbReference type="Proteomes" id="UP001209889">
    <property type="component" value="Unassembled WGS sequence"/>
</dbReference>
<sequence>MSLDQNSIIEILDDYLVWEEKKAEKKYDQLSSKEKDELRLKYDNDAKYYVYLYKHFANIKAVVHTHSTNTVAWAQAGRFLPVYGTTHANTFYSEVPITRHLTNEEVTESYEWNTGKVIVEAFENQNLDPSAIPTVLVNGHGPFTWGTTTQKAIENSLVLDECCQMAQMTESVRSNAEKIPQHVLDKYYYRNHGANAYYGQN</sequence>
<protein>
    <recommendedName>
        <fullName evidence="4">L-ribulose-5-phosphate 4-epimerase</fullName>
        <ecNumber evidence="4">5.1.3.4</ecNumber>
    </recommendedName>
</protein>